<dbReference type="PANTHER" id="PTHR47481">
    <property type="match status" value="1"/>
</dbReference>
<proteinExistence type="predicted"/>
<protein>
    <submittedName>
        <fullName evidence="1">Uncharacterized protein</fullName>
    </submittedName>
</protein>
<comment type="caution">
    <text evidence="1">The sequence shown here is derived from an EMBL/GenBank/DDBJ whole genome shotgun (WGS) entry which is preliminary data.</text>
</comment>
<sequence length="313" mass="34408">MSTMESFIGSANTVVERSLNPFAFATQKRTVTLPALIIAGEDGVPVENPMYARILGTQSTTKAIRHHSLCHHFKKNDLTISAYLAGIKHLCNSLAGCGHHVSVEEHQSTILNGLPFEFDHVVSIIRTNHMPFDLHEITSALLDADASQQAHITHLLGNITKTDKRVSPVIVDEVDLVVEHGRNARFLAKLVILHGSVAMDMMTLQMRMLCLDLVPAMDIWGGPISSANHRPASTYICYTQPEVAECVWAGQLSSPIHFGCPSPSCSDSDFVYPCSQLHLFECRYTSYFPTPSSDCSIHKLAIVITPFVVVDSI</sequence>
<reference evidence="1 2" key="1">
    <citation type="journal article" date="2019" name="Genome Biol. Evol.">
        <title>Insights into the evolution of the New World diploid cottons (Gossypium, subgenus Houzingenia) based on genome sequencing.</title>
        <authorList>
            <person name="Grover C.E."/>
            <person name="Arick M.A. 2nd"/>
            <person name="Thrash A."/>
            <person name="Conover J.L."/>
            <person name="Sanders W.S."/>
            <person name="Peterson D.G."/>
            <person name="Frelichowski J.E."/>
            <person name="Scheffler J.A."/>
            <person name="Scheffler B.E."/>
            <person name="Wendel J.F."/>
        </authorList>
    </citation>
    <scope>NUCLEOTIDE SEQUENCE [LARGE SCALE GENOMIC DNA]</scope>
    <source>
        <strain evidence="1">27</strain>
        <tissue evidence="1">Leaf</tissue>
    </source>
</reference>
<dbReference type="AlphaFoldDB" id="A0A7J8RMC6"/>
<evidence type="ECO:0000313" key="1">
    <source>
        <dbReference type="EMBL" id="MBA0614999.1"/>
    </source>
</evidence>
<dbReference type="EMBL" id="JABFAC010000006">
    <property type="protein sequence ID" value="MBA0614999.1"/>
    <property type="molecule type" value="Genomic_DNA"/>
</dbReference>
<accession>A0A7J8RMC6</accession>
<dbReference type="PANTHER" id="PTHR47481:SF30">
    <property type="entry name" value="CCHC-TYPE DOMAIN-CONTAINING PROTEIN"/>
    <property type="match status" value="1"/>
</dbReference>
<dbReference type="Proteomes" id="UP000593561">
    <property type="component" value="Unassembled WGS sequence"/>
</dbReference>
<evidence type="ECO:0000313" key="2">
    <source>
        <dbReference type="Proteomes" id="UP000593561"/>
    </source>
</evidence>
<keyword evidence="2" id="KW-1185">Reference proteome</keyword>
<organism evidence="1 2">
    <name type="scientific">Gossypium davidsonii</name>
    <name type="common">Davidson's cotton</name>
    <name type="synonym">Gossypium klotzschianum subsp. davidsonii</name>
    <dbReference type="NCBI Taxonomy" id="34287"/>
    <lineage>
        <taxon>Eukaryota</taxon>
        <taxon>Viridiplantae</taxon>
        <taxon>Streptophyta</taxon>
        <taxon>Embryophyta</taxon>
        <taxon>Tracheophyta</taxon>
        <taxon>Spermatophyta</taxon>
        <taxon>Magnoliopsida</taxon>
        <taxon>eudicotyledons</taxon>
        <taxon>Gunneridae</taxon>
        <taxon>Pentapetalae</taxon>
        <taxon>rosids</taxon>
        <taxon>malvids</taxon>
        <taxon>Malvales</taxon>
        <taxon>Malvaceae</taxon>
        <taxon>Malvoideae</taxon>
        <taxon>Gossypium</taxon>
    </lineage>
</organism>
<name>A0A7J8RMC6_GOSDV</name>
<gene>
    <name evidence="1" type="ORF">Godav_015200</name>
</gene>
<dbReference type="Pfam" id="PF14223">
    <property type="entry name" value="Retrotran_gag_2"/>
    <property type="match status" value="1"/>
</dbReference>